<sequence>TSLVKKKKKIGPHAHPLPLPLPTREACRLPPSHDRRRPASSRLPDRRRRAASSRLPRLPPRGGVLPGSRDRRRRAASSPAPTTAAAGLCRPQLPRLPPVISSLISRLPSTLPCRFRCGNGKGFGIHMSAQNRAKFRSPSFVNKAYNVPKALPTEVILGVLFTQR</sequence>
<feature type="region of interest" description="Disordered" evidence="1">
    <location>
        <begin position="1"/>
        <end position="86"/>
    </location>
</feature>
<protein>
    <submittedName>
        <fullName evidence="2">Uncharacterized protein</fullName>
    </submittedName>
</protein>
<evidence type="ECO:0000313" key="3">
    <source>
        <dbReference type="Proteomes" id="UP001341281"/>
    </source>
</evidence>
<proteinExistence type="predicted"/>
<feature type="compositionally biased region" description="Low complexity" evidence="1">
    <location>
        <begin position="52"/>
        <end position="67"/>
    </location>
</feature>
<name>A0AAQ3SQM4_PASNO</name>
<feature type="non-terminal residue" evidence="2">
    <location>
        <position position="164"/>
    </location>
</feature>
<organism evidence="2 3">
    <name type="scientific">Paspalum notatum var. saurae</name>
    <dbReference type="NCBI Taxonomy" id="547442"/>
    <lineage>
        <taxon>Eukaryota</taxon>
        <taxon>Viridiplantae</taxon>
        <taxon>Streptophyta</taxon>
        <taxon>Embryophyta</taxon>
        <taxon>Tracheophyta</taxon>
        <taxon>Spermatophyta</taxon>
        <taxon>Magnoliopsida</taxon>
        <taxon>Liliopsida</taxon>
        <taxon>Poales</taxon>
        <taxon>Poaceae</taxon>
        <taxon>PACMAD clade</taxon>
        <taxon>Panicoideae</taxon>
        <taxon>Andropogonodae</taxon>
        <taxon>Paspaleae</taxon>
        <taxon>Paspalinae</taxon>
        <taxon>Paspalum</taxon>
    </lineage>
</organism>
<dbReference type="AlphaFoldDB" id="A0AAQ3SQM4"/>
<reference evidence="2 3" key="1">
    <citation type="submission" date="2024-02" db="EMBL/GenBank/DDBJ databases">
        <title>High-quality chromosome-scale genome assembly of Pensacola bahiagrass (Paspalum notatum Flugge var. saurae).</title>
        <authorList>
            <person name="Vega J.M."/>
            <person name="Podio M."/>
            <person name="Orjuela J."/>
            <person name="Siena L.A."/>
            <person name="Pessino S.C."/>
            <person name="Combes M.C."/>
            <person name="Mariac C."/>
            <person name="Albertini E."/>
            <person name="Pupilli F."/>
            <person name="Ortiz J.P.A."/>
            <person name="Leblanc O."/>
        </authorList>
    </citation>
    <scope>NUCLEOTIDE SEQUENCE [LARGE SCALE GENOMIC DNA]</scope>
    <source>
        <strain evidence="2">R1</strain>
        <tissue evidence="2">Leaf</tissue>
    </source>
</reference>
<gene>
    <name evidence="2" type="ORF">U9M48_009180</name>
</gene>
<feature type="compositionally biased region" description="Low complexity" evidence="1">
    <location>
        <begin position="76"/>
        <end position="86"/>
    </location>
</feature>
<evidence type="ECO:0000313" key="2">
    <source>
        <dbReference type="EMBL" id="WVZ58965.1"/>
    </source>
</evidence>
<feature type="compositionally biased region" description="Basic residues" evidence="1">
    <location>
        <begin position="1"/>
        <end position="12"/>
    </location>
</feature>
<dbReference type="Proteomes" id="UP001341281">
    <property type="component" value="Chromosome 02"/>
</dbReference>
<feature type="compositionally biased region" description="Basic residues" evidence="1">
    <location>
        <begin position="34"/>
        <end position="51"/>
    </location>
</feature>
<accession>A0AAQ3SQM4</accession>
<evidence type="ECO:0000256" key="1">
    <source>
        <dbReference type="SAM" id="MobiDB-lite"/>
    </source>
</evidence>
<keyword evidence="3" id="KW-1185">Reference proteome</keyword>
<dbReference type="EMBL" id="CP144746">
    <property type="protein sequence ID" value="WVZ58965.1"/>
    <property type="molecule type" value="Genomic_DNA"/>
</dbReference>